<evidence type="ECO:0008006" key="2">
    <source>
        <dbReference type="Google" id="ProtNLM"/>
    </source>
</evidence>
<gene>
    <name evidence="1" type="ORF">Tci_663822</name>
</gene>
<dbReference type="EMBL" id="BKCJ010514042">
    <property type="protein sequence ID" value="GFA91850.1"/>
    <property type="molecule type" value="Genomic_DNA"/>
</dbReference>
<reference evidence="1" key="1">
    <citation type="journal article" date="2019" name="Sci. Rep.">
        <title>Draft genome of Tanacetum cinerariifolium, the natural source of mosquito coil.</title>
        <authorList>
            <person name="Yamashiro T."/>
            <person name="Shiraishi A."/>
            <person name="Satake H."/>
            <person name="Nakayama K."/>
        </authorList>
    </citation>
    <scope>NUCLEOTIDE SEQUENCE</scope>
</reference>
<comment type="caution">
    <text evidence="1">The sequence shown here is derived from an EMBL/GenBank/DDBJ whole genome shotgun (WGS) entry which is preliminary data.</text>
</comment>
<proteinExistence type="predicted"/>
<dbReference type="AlphaFoldDB" id="A0A699KJP7"/>
<protein>
    <recommendedName>
        <fullName evidence="2">RNA-directed DNA polymerase, eukaryota</fullName>
    </recommendedName>
</protein>
<organism evidence="1">
    <name type="scientific">Tanacetum cinerariifolium</name>
    <name type="common">Dalmatian daisy</name>
    <name type="synonym">Chrysanthemum cinerariifolium</name>
    <dbReference type="NCBI Taxonomy" id="118510"/>
    <lineage>
        <taxon>Eukaryota</taxon>
        <taxon>Viridiplantae</taxon>
        <taxon>Streptophyta</taxon>
        <taxon>Embryophyta</taxon>
        <taxon>Tracheophyta</taxon>
        <taxon>Spermatophyta</taxon>
        <taxon>Magnoliopsida</taxon>
        <taxon>eudicotyledons</taxon>
        <taxon>Gunneridae</taxon>
        <taxon>Pentapetalae</taxon>
        <taxon>asterids</taxon>
        <taxon>campanulids</taxon>
        <taxon>Asterales</taxon>
        <taxon>Asteraceae</taxon>
        <taxon>Asteroideae</taxon>
        <taxon>Anthemideae</taxon>
        <taxon>Anthemidinae</taxon>
        <taxon>Tanacetum</taxon>
    </lineage>
</organism>
<evidence type="ECO:0000313" key="1">
    <source>
        <dbReference type="EMBL" id="GFA91850.1"/>
    </source>
</evidence>
<feature type="non-terminal residue" evidence="1">
    <location>
        <position position="1"/>
    </location>
</feature>
<accession>A0A699KJP7</accession>
<sequence length="231" mass="26632">PLTFLFDFSRLTERYGSIFISRGAVAFNWFIVDSGLVEVPSGGFSFTWSHRSATKMSRLDRFLVSEDLQRSCPNLSSLTLDHTWCNISIIEPNAMFKMAKKLKILKGHIRVWVKGKRASASNLKKDLKNKLSNINSLIDKGKAKVKWSIEGDENLKFFHGIINKRRNNFAIRGIMVDGDWMEDPAAVKKEFFSHFQNRFEAPCATRLFMDMEFPNRLSSDQALDLERHFSK</sequence>
<name>A0A699KJP7_TANCI</name>